<gene>
    <name evidence="12" type="ORF">HRI_004677500</name>
</gene>
<evidence type="ECO:0000313" key="13">
    <source>
        <dbReference type="Proteomes" id="UP001165190"/>
    </source>
</evidence>
<name>A0A9W7J8J7_HIBTR</name>
<comment type="similarity">
    <text evidence="3 11">Belongs to the cytochrome P450 family.</text>
</comment>
<evidence type="ECO:0000256" key="1">
    <source>
        <dbReference type="ARBA" id="ARBA00001971"/>
    </source>
</evidence>
<dbReference type="EMBL" id="BSYR01000056">
    <property type="protein sequence ID" value="GMJ10083.1"/>
    <property type="molecule type" value="Genomic_DNA"/>
</dbReference>
<keyword evidence="5 10" id="KW-0479">Metal-binding</keyword>
<dbReference type="OrthoDB" id="2789670at2759"/>
<dbReference type="InterPro" id="IPR001128">
    <property type="entry name" value="Cyt_P450"/>
</dbReference>
<dbReference type="PRINTS" id="PR00463">
    <property type="entry name" value="EP450I"/>
</dbReference>
<dbReference type="AlphaFoldDB" id="A0A9W7J8J7"/>
<dbReference type="Pfam" id="PF00067">
    <property type="entry name" value="p450"/>
    <property type="match status" value="1"/>
</dbReference>
<evidence type="ECO:0000256" key="8">
    <source>
        <dbReference type="ARBA" id="ARBA00023033"/>
    </source>
</evidence>
<keyword evidence="13" id="KW-1185">Reference proteome</keyword>
<sequence length="507" mass="57248">MSSTLALLLVLLGTLCSFIYFFRTPNHHKDRRKLPPGPAPFPIIGNLYMLGKLPHQSLHHLAKTHGPIMSIKLGYVPTIVVSSPEAAELFLRVHDVVFASRPKVQSAEYLTCGAKGLGFTEYGSYWRTVRKWCVLHLLSASKVECFAPVRKAEMGSLVELVRKKAAAGETLNLSQQIGQIIEAIMSKVIFGRCMDAEIEFKPLIEDAMYLAGVFNLSDYVPFLAPFDLQGIKRRLKRTSNGLHAIFDKLIDEHERGSKNIEEKKSYTDFFHVMVSLLNTPINPNKEEQPYIIGRENIKAILSDMVAASFETTATAIEWTFSELLRHPRVMASLQQELESVAGRNRMIEESDLPKLTYLDMVIKESFRLHPVAPLLVPHQSTQDITVNGYFIPKKSRILVNAWSIGRDHKVWSDNAEEFFPERFEDSNIDLRGHDFQLIPFGTGRRGCPGMQLGLTTTRLIIAQLVHCFAWELPDGISPEELDMTEKFGLTLPRANNLLAMPTYRLVA</sequence>
<comment type="cofactor">
    <cofactor evidence="1 10">
        <name>heme</name>
        <dbReference type="ChEBI" id="CHEBI:30413"/>
    </cofactor>
</comment>
<dbReference type="PANTHER" id="PTHR47943">
    <property type="entry name" value="CYTOCHROME P450 93A3-LIKE"/>
    <property type="match status" value="1"/>
</dbReference>
<dbReference type="GO" id="GO:0005506">
    <property type="term" value="F:iron ion binding"/>
    <property type="evidence" value="ECO:0007669"/>
    <property type="project" value="InterPro"/>
</dbReference>
<dbReference type="InterPro" id="IPR017972">
    <property type="entry name" value="Cyt_P450_CS"/>
</dbReference>
<dbReference type="FunFam" id="1.10.630.10:FF:000011">
    <property type="entry name" value="Cytochrome P450 83B1"/>
    <property type="match status" value="1"/>
</dbReference>
<evidence type="ECO:0000256" key="7">
    <source>
        <dbReference type="ARBA" id="ARBA00023004"/>
    </source>
</evidence>
<proteinExistence type="inferred from homology"/>
<dbReference type="CDD" id="cd11072">
    <property type="entry name" value="CYP71-like"/>
    <property type="match status" value="1"/>
</dbReference>
<keyword evidence="7 10" id="KW-0408">Iron</keyword>
<dbReference type="Gene3D" id="1.10.630.10">
    <property type="entry name" value="Cytochrome P450"/>
    <property type="match status" value="1"/>
</dbReference>
<evidence type="ECO:0000256" key="3">
    <source>
        <dbReference type="ARBA" id="ARBA00010617"/>
    </source>
</evidence>
<dbReference type="InterPro" id="IPR002401">
    <property type="entry name" value="Cyt_P450_E_grp-I"/>
</dbReference>
<evidence type="ECO:0000256" key="11">
    <source>
        <dbReference type="RuleBase" id="RU000461"/>
    </source>
</evidence>
<dbReference type="GO" id="GO:0016705">
    <property type="term" value="F:oxidoreductase activity, acting on paired donors, with incorporation or reduction of molecular oxygen"/>
    <property type="evidence" value="ECO:0007669"/>
    <property type="project" value="InterPro"/>
</dbReference>
<dbReference type="PANTHER" id="PTHR47943:SF9">
    <property type="entry name" value="CYTOCHROME P450"/>
    <property type="match status" value="1"/>
</dbReference>
<comment type="subcellular location">
    <subcellularLocation>
        <location evidence="2">Membrane</location>
    </subcellularLocation>
</comment>
<dbReference type="Proteomes" id="UP001165190">
    <property type="component" value="Unassembled WGS sequence"/>
</dbReference>
<evidence type="ECO:0000256" key="5">
    <source>
        <dbReference type="ARBA" id="ARBA00022723"/>
    </source>
</evidence>
<protein>
    <submittedName>
        <fullName evidence="12">TRANSPARENT TESTA 7, CYTOCHROME P450 75B1</fullName>
    </submittedName>
</protein>
<dbReference type="SUPFAM" id="SSF48264">
    <property type="entry name" value="Cytochrome P450"/>
    <property type="match status" value="1"/>
</dbReference>
<dbReference type="PRINTS" id="PR00385">
    <property type="entry name" value="P450"/>
</dbReference>
<dbReference type="GO" id="GO:0016020">
    <property type="term" value="C:membrane"/>
    <property type="evidence" value="ECO:0007669"/>
    <property type="project" value="UniProtKB-SubCell"/>
</dbReference>
<keyword evidence="9" id="KW-0472">Membrane</keyword>
<dbReference type="GO" id="GO:0004497">
    <property type="term" value="F:monooxygenase activity"/>
    <property type="evidence" value="ECO:0007669"/>
    <property type="project" value="UniProtKB-KW"/>
</dbReference>
<accession>A0A9W7J8J7</accession>
<feature type="binding site" description="axial binding residue" evidence="10">
    <location>
        <position position="447"/>
    </location>
    <ligand>
        <name>heme</name>
        <dbReference type="ChEBI" id="CHEBI:30413"/>
    </ligand>
    <ligandPart>
        <name>Fe</name>
        <dbReference type="ChEBI" id="CHEBI:18248"/>
    </ligandPart>
</feature>
<dbReference type="InterPro" id="IPR036396">
    <property type="entry name" value="Cyt_P450_sf"/>
</dbReference>
<dbReference type="PROSITE" id="PS00086">
    <property type="entry name" value="CYTOCHROME_P450"/>
    <property type="match status" value="1"/>
</dbReference>
<keyword evidence="4 10" id="KW-0349">Heme</keyword>
<evidence type="ECO:0000256" key="9">
    <source>
        <dbReference type="ARBA" id="ARBA00023136"/>
    </source>
</evidence>
<evidence type="ECO:0000256" key="6">
    <source>
        <dbReference type="ARBA" id="ARBA00023002"/>
    </source>
</evidence>
<evidence type="ECO:0000313" key="12">
    <source>
        <dbReference type="EMBL" id="GMJ10083.1"/>
    </source>
</evidence>
<evidence type="ECO:0000256" key="4">
    <source>
        <dbReference type="ARBA" id="ARBA00022617"/>
    </source>
</evidence>
<keyword evidence="8 11" id="KW-0503">Monooxygenase</keyword>
<organism evidence="12 13">
    <name type="scientific">Hibiscus trionum</name>
    <name type="common">Flower of an hour</name>
    <dbReference type="NCBI Taxonomy" id="183268"/>
    <lineage>
        <taxon>Eukaryota</taxon>
        <taxon>Viridiplantae</taxon>
        <taxon>Streptophyta</taxon>
        <taxon>Embryophyta</taxon>
        <taxon>Tracheophyta</taxon>
        <taxon>Spermatophyta</taxon>
        <taxon>Magnoliopsida</taxon>
        <taxon>eudicotyledons</taxon>
        <taxon>Gunneridae</taxon>
        <taxon>Pentapetalae</taxon>
        <taxon>rosids</taxon>
        <taxon>malvids</taxon>
        <taxon>Malvales</taxon>
        <taxon>Malvaceae</taxon>
        <taxon>Malvoideae</taxon>
        <taxon>Hibiscus</taxon>
    </lineage>
</organism>
<dbReference type="GO" id="GO:0020037">
    <property type="term" value="F:heme binding"/>
    <property type="evidence" value="ECO:0007669"/>
    <property type="project" value="InterPro"/>
</dbReference>
<keyword evidence="6 11" id="KW-0560">Oxidoreductase</keyword>
<evidence type="ECO:0000256" key="2">
    <source>
        <dbReference type="ARBA" id="ARBA00004370"/>
    </source>
</evidence>
<reference evidence="12" key="1">
    <citation type="submission" date="2023-05" db="EMBL/GenBank/DDBJ databases">
        <title>Genome and transcriptome analyses reveal genes involved in the formation of fine ridges on petal epidermal cells in Hibiscus trionum.</title>
        <authorList>
            <person name="Koshimizu S."/>
            <person name="Masuda S."/>
            <person name="Ishii T."/>
            <person name="Shirasu K."/>
            <person name="Hoshino A."/>
            <person name="Arita M."/>
        </authorList>
    </citation>
    <scope>NUCLEOTIDE SEQUENCE</scope>
    <source>
        <strain evidence="12">Hamamatsu line</strain>
    </source>
</reference>
<evidence type="ECO:0000256" key="10">
    <source>
        <dbReference type="PIRSR" id="PIRSR602401-1"/>
    </source>
</evidence>
<comment type="caution">
    <text evidence="12">The sequence shown here is derived from an EMBL/GenBank/DDBJ whole genome shotgun (WGS) entry which is preliminary data.</text>
</comment>